<dbReference type="PROSITE" id="PS51450">
    <property type="entry name" value="LRR"/>
    <property type="match status" value="1"/>
</dbReference>
<dbReference type="SUPFAM" id="SSF52075">
    <property type="entry name" value="Outer arm dynein light chain 1"/>
    <property type="match status" value="1"/>
</dbReference>
<evidence type="ECO:0000256" key="4">
    <source>
        <dbReference type="ARBA" id="ARBA00022692"/>
    </source>
</evidence>
<dbReference type="GO" id="GO:0004888">
    <property type="term" value="F:transmembrane signaling receptor activity"/>
    <property type="evidence" value="ECO:0007669"/>
    <property type="project" value="InterPro"/>
</dbReference>
<feature type="domain" description="TIR" evidence="13">
    <location>
        <begin position="703"/>
        <end position="847"/>
    </location>
</feature>
<dbReference type="PRINTS" id="PR01537">
    <property type="entry name" value="INTRLKN1R1F"/>
</dbReference>
<comment type="caution">
    <text evidence="14">The sequence shown here is derived from an EMBL/GenBank/DDBJ whole genome shotgun (WGS) entry which is preliminary data.</text>
</comment>
<protein>
    <submittedName>
        <fullName evidence="14">Toll-like receptor 2</fullName>
    </submittedName>
</protein>
<dbReference type="SMART" id="SM00365">
    <property type="entry name" value="LRR_SD22"/>
    <property type="match status" value="2"/>
</dbReference>
<keyword evidence="4 11" id="KW-0812">Transmembrane</keyword>
<dbReference type="InterPro" id="IPR032675">
    <property type="entry name" value="LRR_dom_sf"/>
</dbReference>
<dbReference type="InterPro" id="IPR003591">
    <property type="entry name" value="Leu-rich_rpt_typical-subtyp"/>
</dbReference>
<dbReference type="Gene3D" id="3.40.50.10140">
    <property type="entry name" value="Toll/interleukin-1 receptor homology (TIR) domain"/>
    <property type="match status" value="1"/>
</dbReference>
<comment type="subcellular location">
    <subcellularLocation>
        <location evidence="1">Membrane</location>
        <topology evidence="1">Single-pass type I membrane protein</topology>
    </subcellularLocation>
</comment>
<evidence type="ECO:0000259" key="13">
    <source>
        <dbReference type="PROSITE" id="PS50104"/>
    </source>
</evidence>
<dbReference type="InterPro" id="IPR035897">
    <property type="entry name" value="Toll_tir_struct_dom_sf"/>
</dbReference>
<keyword evidence="7 11" id="KW-1133">Transmembrane helix</keyword>
<feature type="chain" id="PRO_5032392268" evidence="12">
    <location>
        <begin position="25"/>
        <end position="850"/>
    </location>
</feature>
<evidence type="ECO:0000313" key="14">
    <source>
        <dbReference type="EMBL" id="VDI13774.1"/>
    </source>
</evidence>
<dbReference type="PIRSF" id="PIRSF037595">
    <property type="entry name" value="Toll-like_receptor"/>
    <property type="match status" value="1"/>
</dbReference>
<keyword evidence="3" id="KW-0433">Leucine-rich repeat</keyword>
<dbReference type="OrthoDB" id="6056927at2759"/>
<dbReference type="PANTHER" id="PTHR24365">
    <property type="entry name" value="TOLL-LIKE RECEPTOR"/>
    <property type="match status" value="1"/>
</dbReference>
<comment type="similarity">
    <text evidence="2">Belongs to the Toll-like receptor family.</text>
</comment>
<evidence type="ECO:0000256" key="9">
    <source>
        <dbReference type="ARBA" id="ARBA00023170"/>
    </source>
</evidence>
<keyword evidence="6" id="KW-0677">Repeat</keyword>
<dbReference type="SMART" id="SM00255">
    <property type="entry name" value="TIR"/>
    <property type="match status" value="1"/>
</dbReference>
<keyword evidence="15" id="KW-1185">Reference proteome</keyword>
<dbReference type="PANTHER" id="PTHR24365:SF541">
    <property type="entry name" value="PROTEIN TOLL-RELATED"/>
    <property type="match status" value="1"/>
</dbReference>
<evidence type="ECO:0000256" key="7">
    <source>
        <dbReference type="ARBA" id="ARBA00022989"/>
    </source>
</evidence>
<evidence type="ECO:0000256" key="10">
    <source>
        <dbReference type="ARBA" id="ARBA00023180"/>
    </source>
</evidence>
<evidence type="ECO:0000256" key="11">
    <source>
        <dbReference type="SAM" id="Phobius"/>
    </source>
</evidence>
<keyword evidence="10" id="KW-0325">Glycoprotein</keyword>
<evidence type="ECO:0000256" key="2">
    <source>
        <dbReference type="ARBA" id="ARBA00009634"/>
    </source>
</evidence>
<dbReference type="EMBL" id="UYJE01002796">
    <property type="protein sequence ID" value="VDI13774.1"/>
    <property type="molecule type" value="Genomic_DNA"/>
</dbReference>
<evidence type="ECO:0000256" key="3">
    <source>
        <dbReference type="ARBA" id="ARBA00022614"/>
    </source>
</evidence>
<feature type="signal peptide" evidence="12">
    <location>
        <begin position="1"/>
        <end position="24"/>
    </location>
</feature>
<accession>A0A8B6D4L5</accession>
<dbReference type="SUPFAM" id="SSF52058">
    <property type="entry name" value="L domain-like"/>
    <property type="match status" value="1"/>
</dbReference>
<evidence type="ECO:0000256" key="8">
    <source>
        <dbReference type="ARBA" id="ARBA00023136"/>
    </source>
</evidence>
<dbReference type="GO" id="GO:0002224">
    <property type="term" value="P:toll-like receptor signaling pathway"/>
    <property type="evidence" value="ECO:0007669"/>
    <property type="project" value="InterPro"/>
</dbReference>
<keyword evidence="8 11" id="KW-0472">Membrane</keyword>
<reference evidence="14" key="1">
    <citation type="submission" date="2018-11" db="EMBL/GenBank/DDBJ databases">
        <authorList>
            <person name="Alioto T."/>
            <person name="Alioto T."/>
        </authorList>
    </citation>
    <scope>NUCLEOTIDE SEQUENCE</scope>
</reference>
<evidence type="ECO:0000256" key="12">
    <source>
        <dbReference type="SAM" id="SignalP"/>
    </source>
</evidence>
<dbReference type="Pfam" id="PF13855">
    <property type="entry name" value="LRR_8"/>
    <property type="match status" value="2"/>
</dbReference>
<dbReference type="AlphaFoldDB" id="A0A8B6D4L5"/>
<dbReference type="InterPro" id="IPR001611">
    <property type="entry name" value="Leu-rich_rpt"/>
</dbReference>
<keyword evidence="5 12" id="KW-0732">Signal</keyword>
<feature type="transmembrane region" description="Helical" evidence="11">
    <location>
        <begin position="654"/>
        <end position="679"/>
    </location>
</feature>
<evidence type="ECO:0000256" key="1">
    <source>
        <dbReference type="ARBA" id="ARBA00004479"/>
    </source>
</evidence>
<keyword evidence="9 14" id="KW-0675">Receptor</keyword>
<dbReference type="SUPFAM" id="SSF52200">
    <property type="entry name" value="Toll/Interleukin receptor TIR domain"/>
    <property type="match status" value="1"/>
</dbReference>
<dbReference type="GO" id="GO:0005886">
    <property type="term" value="C:plasma membrane"/>
    <property type="evidence" value="ECO:0007669"/>
    <property type="project" value="TreeGrafter"/>
</dbReference>
<dbReference type="InterPro" id="IPR000157">
    <property type="entry name" value="TIR_dom"/>
</dbReference>
<dbReference type="Gene3D" id="3.80.10.10">
    <property type="entry name" value="Ribonuclease Inhibitor"/>
    <property type="match status" value="3"/>
</dbReference>
<dbReference type="Proteomes" id="UP000596742">
    <property type="component" value="Unassembled WGS sequence"/>
</dbReference>
<name>A0A8B6D4L5_MYTGA</name>
<evidence type="ECO:0000313" key="15">
    <source>
        <dbReference type="Proteomes" id="UP000596742"/>
    </source>
</evidence>
<dbReference type="InterPro" id="IPR017241">
    <property type="entry name" value="Toll-like_receptor"/>
</dbReference>
<proteinExistence type="inferred from homology"/>
<dbReference type="GO" id="GO:0006955">
    <property type="term" value="P:immune response"/>
    <property type="evidence" value="ECO:0007669"/>
    <property type="project" value="InterPro"/>
</dbReference>
<sequence>MKMNQIRRMFLLFIMLTILHGNHAMPCTYSRNRNQKLIAHCENQGFNSVPRNLSRNISELSLSNNSIRMLENDSFVHYTKMEIMILSKNFISEIQEDAFFGLHLLKVLKVNDNLINITTLSHGVFRHLSNLIDLDISRNKKSLHENTAFVYPDGAFSTLRSLQNLSIDLFMFPEFGAGFSSLKNLTVLKFSQCYLRNSSRFRLSNSTFEHFSVNLKELYISGCRNFFLLEYGLFEYFPYLKILDLSESYVHLYQALRILHPFQYKNMSVINFHHISDNSINEDDFPYSVVLTAELMTYLRTICIEALDLSKTGIVDFKHNSLLSFEHPECFKTFIISANRLPSTTAKHSLQLYSFFMKAINIKVYDVSYLTIDYAHPVFINVYNTESFYHLPKSAKYFQMSPHWNINYSLPSSIEFLRFTHIQITPTSAFITCKSTSLKYLDVSYGVYKRYPQFSEDCIKQLEYLDISGISVAIITFPSMLLPKLVVLKMTNARIDQIVRKGREWMSFRAPVLREVDISFNNIWTLEETTFFEQPHITHLNMSNNLFRTIPNFVTKLQKLEYLDLSNNLITSLDDNIRHWLDKMIHLNPILNLDNNAFVCSCDTLDFLLWFEKTNVTFYNGDNYTCTMSKNKQILLKEVAKNTKKYFADCKATLWLHVGIILVASAFGIFVPLSLLYNYRWNIILYMYRKVRRVVEKNLHENYIYDAYVSYEERSVLWIQKCLLPKIEEEWGLKVCLHDRDLLPGDITADAKAESIQQSRHVVFIITEHFTEGKWGRFEIDRAKYEKYTTNLRKIIVILQNIRIEDIPDEIVNISNDVCFIEMALDENEIINSTDNQRDWLKLKALLYLN</sequence>
<evidence type="ECO:0000256" key="5">
    <source>
        <dbReference type="ARBA" id="ARBA00022729"/>
    </source>
</evidence>
<evidence type="ECO:0000256" key="6">
    <source>
        <dbReference type="ARBA" id="ARBA00022737"/>
    </source>
</evidence>
<organism evidence="14 15">
    <name type="scientific">Mytilus galloprovincialis</name>
    <name type="common">Mediterranean mussel</name>
    <dbReference type="NCBI Taxonomy" id="29158"/>
    <lineage>
        <taxon>Eukaryota</taxon>
        <taxon>Metazoa</taxon>
        <taxon>Spiralia</taxon>
        <taxon>Lophotrochozoa</taxon>
        <taxon>Mollusca</taxon>
        <taxon>Bivalvia</taxon>
        <taxon>Autobranchia</taxon>
        <taxon>Pteriomorphia</taxon>
        <taxon>Mytilida</taxon>
        <taxon>Mytiloidea</taxon>
        <taxon>Mytilidae</taxon>
        <taxon>Mytilinae</taxon>
        <taxon>Mytilus</taxon>
    </lineage>
</organism>
<dbReference type="SMART" id="SM00369">
    <property type="entry name" value="LRR_TYP"/>
    <property type="match status" value="5"/>
</dbReference>
<dbReference type="Pfam" id="PF01582">
    <property type="entry name" value="TIR"/>
    <property type="match status" value="1"/>
</dbReference>
<dbReference type="PROSITE" id="PS50104">
    <property type="entry name" value="TIR"/>
    <property type="match status" value="1"/>
</dbReference>
<gene>
    <name evidence="14" type="ORF">MGAL_10B031070</name>
</gene>